<feature type="domain" description="CCHC-type" evidence="2">
    <location>
        <begin position="295"/>
        <end position="310"/>
    </location>
</feature>
<feature type="domain" description="CCHC-type" evidence="2">
    <location>
        <begin position="354"/>
        <end position="370"/>
    </location>
</feature>
<dbReference type="SUPFAM" id="SSF57756">
    <property type="entry name" value="Retrovirus zinc finger-like domains"/>
    <property type="match status" value="1"/>
</dbReference>
<keyword evidence="4" id="KW-1185">Reference proteome</keyword>
<evidence type="ECO:0000313" key="4">
    <source>
        <dbReference type="Proteomes" id="UP000000311"/>
    </source>
</evidence>
<name>E2A7M4_CAMFO</name>
<dbReference type="KEGG" id="cfo:105249308"/>
<gene>
    <name evidence="3" type="ORF">EAG_02805</name>
</gene>
<dbReference type="InParanoid" id="E2A7M4"/>
<dbReference type="InterPro" id="IPR001878">
    <property type="entry name" value="Znf_CCHC"/>
</dbReference>
<dbReference type="AlphaFoldDB" id="E2A7M4"/>
<organism evidence="4">
    <name type="scientific">Camponotus floridanus</name>
    <name type="common">Florida carpenter ant</name>
    <dbReference type="NCBI Taxonomy" id="104421"/>
    <lineage>
        <taxon>Eukaryota</taxon>
        <taxon>Metazoa</taxon>
        <taxon>Ecdysozoa</taxon>
        <taxon>Arthropoda</taxon>
        <taxon>Hexapoda</taxon>
        <taxon>Insecta</taxon>
        <taxon>Pterygota</taxon>
        <taxon>Neoptera</taxon>
        <taxon>Endopterygota</taxon>
        <taxon>Hymenoptera</taxon>
        <taxon>Apocrita</taxon>
        <taxon>Aculeata</taxon>
        <taxon>Formicoidea</taxon>
        <taxon>Formicidae</taxon>
        <taxon>Formicinae</taxon>
        <taxon>Camponotus</taxon>
    </lineage>
</organism>
<dbReference type="InterPro" id="IPR036875">
    <property type="entry name" value="Znf_CCHC_sf"/>
</dbReference>
<evidence type="ECO:0000256" key="1">
    <source>
        <dbReference type="SAM" id="MobiDB-lite"/>
    </source>
</evidence>
<dbReference type="EMBL" id="GL437352">
    <property type="protein sequence ID" value="EFN70573.1"/>
    <property type="molecule type" value="Genomic_DNA"/>
</dbReference>
<accession>E2A7M4</accession>
<reference evidence="3 4" key="1">
    <citation type="journal article" date="2010" name="Science">
        <title>Genomic comparison of the ants Camponotus floridanus and Harpegnathos saltator.</title>
        <authorList>
            <person name="Bonasio R."/>
            <person name="Zhang G."/>
            <person name="Ye C."/>
            <person name="Mutti N.S."/>
            <person name="Fang X."/>
            <person name="Qin N."/>
            <person name="Donahue G."/>
            <person name="Yang P."/>
            <person name="Li Q."/>
            <person name="Li C."/>
            <person name="Zhang P."/>
            <person name="Huang Z."/>
            <person name="Berger S.L."/>
            <person name="Reinberg D."/>
            <person name="Wang J."/>
            <person name="Liebig J."/>
        </authorList>
    </citation>
    <scope>NUCLEOTIDE SEQUENCE [LARGE SCALE GENOMIC DNA]</scope>
    <source>
        <strain evidence="4">C129</strain>
    </source>
</reference>
<evidence type="ECO:0000313" key="3">
    <source>
        <dbReference type="EMBL" id="EFN70573.1"/>
    </source>
</evidence>
<dbReference type="Gene3D" id="4.10.60.10">
    <property type="entry name" value="Zinc finger, CCHC-type"/>
    <property type="match status" value="1"/>
</dbReference>
<dbReference type="GO" id="GO:0008270">
    <property type="term" value="F:zinc ion binding"/>
    <property type="evidence" value="ECO:0007669"/>
    <property type="project" value="InterPro"/>
</dbReference>
<feature type="compositionally biased region" description="Basic and acidic residues" evidence="1">
    <location>
        <begin position="1"/>
        <end position="10"/>
    </location>
</feature>
<dbReference type="GO" id="GO:0003676">
    <property type="term" value="F:nucleic acid binding"/>
    <property type="evidence" value="ECO:0007669"/>
    <property type="project" value="InterPro"/>
</dbReference>
<feature type="region of interest" description="Disordered" evidence="1">
    <location>
        <begin position="1"/>
        <end position="50"/>
    </location>
</feature>
<feature type="domain" description="CCHC-type" evidence="2">
    <location>
        <begin position="335"/>
        <end position="350"/>
    </location>
</feature>
<dbReference type="OrthoDB" id="2286242at2759"/>
<feature type="domain" description="CCHC-type" evidence="2">
    <location>
        <begin position="396"/>
        <end position="412"/>
    </location>
</feature>
<feature type="compositionally biased region" description="Polar residues" evidence="1">
    <location>
        <begin position="41"/>
        <end position="50"/>
    </location>
</feature>
<dbReference type="OMA" id="NDFMTEW"/>
<sequence length="414" mass="48455">MGNSKSKSEHNNSSTNSRPTEFPNSKAKENSFHSPLYHEPQANTSKINNPYNYGIYKTVNEKKTQDLFHEFDKSHNLIYNDTVNIQPKFMTKTYIIKEEHDNKNQIIYLKNKSAIATAPPTMSTKNDFMTEWFSWKNEFLTYMKSIDQTETNKQTWGMMLLNRMGPVGQEISRSFTFDKDYTEQDIDTLLKKFDFYCIFGGRKRGVDEDIDKYVNDLMVMASKHMTNTDKVVKEKILMEIDKSRFIRKAESLILGFSFRSSIQSLTVKEMTYIWMSYENANFKRTEEIQEFLIKNCHNCGRTHEINNCRARGKRCNKCGNENHYWTRCPSQFIVNCLYCGEGHFVRECPAYMNECNRCNRTNHFSWKCSIPKVLNCNYCGLTHIASKSACPAVNTVCTRCNRRGHVPIKCYKKN</sequence>
<evidence type="ECO:0000259" key="2">
    <source>
        <dbReference type="SMART" id="SM00343"/>
    </source>
</evidence>
<dbReference type="Proteomes" id="UP000000311">
    <property type="component" value="Unassembled WGS sequence"/>
</dbReference>
<proteinExistence type="predicted"/>
<protein>
    <recommendedName>
        <fullName evidence="2">CCHC-type domain-containing protein</fullName>
    </recommendedName>
</protein>
<feature type="domain" description="CCHC-type" evidence="2">
    <location>
        <begin position="314"/>
        <end position="330"/>
    </location>
</feature>
<dbReference type="SMART" id="SM00343">
    <property type="entry name" value="ZnF_C2HC"/>
    <property type="match status" value="5"/>
</dbReference>